<gene>
    <name evidence="3" type="ORF">CIPAW_09G215800</name>
</gene>
<protein>
    <recommendedName>
        <fullName evidence="2">PPM-type phosphatase domain-containing protein</fullName>
    </recommendedName>
</protein>
<evidence type="ECO:0000256" key="1">
    <source>
        <dbReference type="SAM" id="MobiDB-lite"/>
    </source>
</evidence>
<dbReference type="EMBL" id="CM031817">
    <property type="protein sequence ID" value="KAG6643501.1"/>
    <property type="molecule type" value="Genomic_DNA"/>
</dbReference>
<dbReference type="InterPro" id="IPR001932">
    <property type="entry name" value="PPM-type_phosphatase-like_dom"/>
</dbReference>
<dbReference type="SMART" id="SM00332">
    <property type="entry name" value="PP2Cc"/>
    <property type="match status" value="1"/>
</dbReference>
<evidence type="ECO:0000259" key="2">
    <source>
        <dbReference type="PROSITE" id="PS51746"/>
    </source>
</evidence>
<dbReference type="CDD" id="cd00143">
    <property type="entry name" value="PP2Cc"/>
    <property type="match status" value="1"/>
</dbReference>
<sequence length="460" mass="51307">MGAGCSVKAGRYGGSIMEDHHVDENGDKVHVEEDHAQLHGDFGARIRLEGPSRFTSMYSQQGRKGINQDSMTVWEDFIGEKETLFCGVFDGHGPHGHKISRHVRDSLPLKLSASLKYLQLNHTKFGDVDSDVAKDEDDDDDDNDNNNISDTKDIHYNEYNNHHLSLASIEASFVKSFKETDQELSQQSSTDAFCSGSTAVIVVKQGHHLIIANLGDSRAVLYTRGDNDQLLPIQLTVDMKPDISSEAERIKNCQGRVFAIDGEPNVYRMWMPDEDCPGLAMSRAFGDFCLKNCGLISIPEVSYWKLTNDDEFVVLATDGIWDVLTNNEVIRILTSAKRRSTAAKLLVHHAVRAWKSKYPGSKVDDCTVICLFLKNQPTTCSNELVNEMSPSDVNCSQLDSSRPTITCENDNESEISKLTVIRSKKELSVVEGSENITKKSPSKIPRFACFMRCQKLSISF</sequence>
<dbReference type="Pfam" id="PF00481">
    <property type="entry name" value="PP2C"/>
    <property type="match status" value="1"/>
</dbReference>
<dbReference type="InterPro" id="IPR015655">
    <property type="entry name" value="PP2C"/>
</dbReference>
<dbReference type="PANTHER" id="PTHR47992">
    <property type="entry name" value="PROTEIN PHOSPHATASE"/>
    <property type="match status" value="1"/>
</dbReference>
<keyword evidence="4" id="KW-1185">Reference proteome</keyword>
<feature type="domain" description="PPM-type phosphatase" evidence="2">
    <location>
        <begin position="54"/>
        <end position="373"/>
    </location>
</feature>
<evidence type="ECO:0000313" key="4">
    <source>
        <dbReference type="Proteomes" id="UP000811609"/>
    </source>
</evidence>
<reference evidence="3" key="1">
    <citation type="submission" date="2020-12" db="EMBL/GenBank/DDBJ databases">
        <title>WGS assembly of Carya illinoinensis cv. Pawnee.</title>
        <authorList>
            <person name="Platts A."/>
            <person name="Shu S."/>
            <person name="Wright S."/>
            <person name="Barry K."/>
            <person name="Edger P."/>
            <person name="Pires J.C."/>
            <person name="Schmutz J."/>
        </authorList>
    </citation>
    <scope>NUCLEOTIDE SEQUENCE</scope>
    <source>
        <tissue evidence="3">Leaf</tissue>
    </source>
</reference>
<comment type="caution">
    <text evidence="3">The sequence shown here is derived from an EMBL/GenBank/DDBJ whole genome shotgun (WGS) entry which is preliminary data.</text>
</comment>
<organism evidence="3 4">
    <name type="scientific">Carya illinoinensis</name>
    <name type="common">Pecan</name>
    <dbReference type="NCBI Taxonomy" id="32201"/>
    <lineage>
        <taxon>Eukaryota</taxon>
        <taxon>Viridiplantae</taxon>
        <taxon>Streptophyta</taxon>
        <taxon>Embryophyta</taxon>
        <taxon>Tracheophyta</taxon>
        <taxon>Spermatophyta</taxon>
        <taxon>Magnoliopsida</taxon>
        <taxon>eudicotyledons</taxon>
        <taxon>Gunneridae</taxon>
        <taxon>Pentapetalae</taxon>
        <taxon>rosids</taxon>
        <taxon>fabids</taxon>
        <taxon>Fagales</taxon>
        <taxon>Juglandaceae</taxon>
        <taxon>Carya</taxon>
    </lineage>
</organism>
<name>A0A8T1PPQ9_CARIL</name>
<dbReference type="Proteomes" id="UP000811609">
    <property type="component" value="Chromosome 9"/>
</dbReference>
<accession>A0A8T1PPQ9</accession>
<dbReference type="GO" id="GO:0004722">
    <property type="term" value="F:protein serine/threonine phosphatase activity"/>
    <property type="evidence" value="ECO:0007669"/>
    <property type="project" value="InterPro"/>
</dbReference>
<feature type="region of interest" description="Disordered" evidence="1">
    <location>
        <begin position="128"/>
        <end position="153"/>
    </location>
</feature>
<evidence type="ECO:0000313" key="3">
    <source>
        <dbReference type="EMBL" id="KAG6643501.1"/>
    </source>
</evidence>
<feature type="compositionally biased region" description="Acidic residues" evidence="1">
    <location>
        <begin position="134"/>
        <end position="144"/>
    </location>
</feature>
<dbReference type="PROSITE" id="PS51746">
    <property type="entry name" value="PPM_2"/>
    <property type="match status" value="1"/>
</dbReference>
<proteinExistence type="predicted"/>
<dbReference type="AlphaFoldDB" id="A0A8T1PPQ9"/>